<feature type="domain" description="SH3b" evidence="3">
    <location>
        <begin position="248"/>
        <end position="314"/>
    </location>
</feature>
<evidence type="ECO:0000259" key="3">
    <source>
        <dbReference type="PROSITE" id="PS51781"/>
    </source>
</evidence>
<dbReference type="Pfam" id="PF08239">
    <property type="entry name" value="SH3_3"/>
    <property type="match status" value="4"/>
</dbReference>
<feature type="domain" description="SH3b" evidence="3">
    <location>
        <begin position="373"/>
        <end position="438"/>
    </location>
</feature>
<accession>A0A7C1JGM7</accession>
<dbReference type="EMBL" id="DSMG01000061">
    <property type="protein sequence ID" value="HDX30941.1"/>
    <property type="molecule type" value="Genomic_DNA"/>
</dbReference>
<keyword evidence="2" id="KW-0472">Membrane</keyword>
<reference evidence="4" key="1">
    <citation type="journal article" date="2020" name="mSystems">
        <title>Genome- and Community-Level Interaction Insights into Carbon Utilization and Element Cycling Functions of Hydrothermarchaeota in Hydrothermal Sediment.</title>
        <authorList>
            <person name="Zhou Z."/>
            <person name="Liu Y."/>
            <person name="Xu W."/>
            <person name="Pan J."/>
            <person name="Luo Z.H."/>
            <person name="Li M."/>
        </authorList>
    </citation>
    <scope>NUCLEOTIDE SEQUENCE [LARGE SCALE GENOMIC DNA]</scope>
    <source>
        <strain evidence="4">SpSt-289</strain>
    </source>
</reference>
<comment type="caution">
    <text evidence="4">The sequence shown here is derived from an EMBL/GenBank/DDBJ whole genome shotgun (WGS) entry which is preliminary data.</text>
</comment>
<dbReference type="InterPro" id="IPR052354">
    <property type="entry name" value="Cell_Wall_Dynamics_Protein"/>
</dbReference>
<dbReference type="PANTHER" id="PTHR34408">
    <property type="entry name" value="FAMILY PROTEIN, PUTATIVE-RELATED"/>
    <property type="match status" value="1"/>
</dbReference>
<dbReference type="Gene3D" id="2.30.30.40">
    <property type="entry name" value="SH3 Domains"/>
    <property type="match status" value="4"/>
</dbReference>
<evidence type="ECO:0000256" key="2">
    <source>
        <dbReference type="SAM" id="Phobius"/>
    </source>
</evidence>
<feature type="transmembrane region" description="Helical" evidence="2">
    <location>
        <begin position="61"/>
        <end position="83"/>
    </location>
</feature>
<proteinExistence type="predicted"/>
<dbReference type="InterPro" id="IPR003646">
    <property type="entry name" value="SH3-like_bac-type"/>
</dbReference>
<feature type="domain" description="SH3b" evidence="3">
    <location>
        <begin position="464"/>
        <end position="530"/>
    </location>
</feature>
<sequence length="539" mass="56109">MSNDPLKNWQLEKSDEPLDQWKLQDAEQAASHLQLQETGATPANWQPVEYQRTPARPGRNWILPSIVVVALLAALAYVGFIALNNLGLALPVGSGPANTPTIVATPDEAAAAMPIETPTEEPTPTPEPPTPTPEPPTPTPALILTRVGVVNDPAGVNARREPSTTAGIIRLLNNGERVTIVRQEGDWLLVILPENQAAWAWAEYFDQSVGEQKTLEEWNAILTAAGLPPVTPEAETVTTPPAESAPTTLTATVIADPGATLRIEPALQAQVVGEALLGAALTASGRTAAGDWLLVTLSDGRRGWISAPLVSVEGDVAALPVQPSDVLVVAGIVAPTPTVSLPEAPLAAPPFTLETNNVIPPAPYTSTVPSVGAAIAISDTAGVRARTAPSLEAGVVTVLPNGAVLPAVGRSADNQWIQIVLPDNQRAWVFRGVVVVSSNIDDVPVVGADGQPAQPTPSPEAAGEPTLTVKSLLGANIRPAPNNESEPIETVSMGATFPAIGRTEDGNWIQVRLADGTTGWVLASTSELNVEVTTLLVAP</sequence>
<keyword evidence="2" id="KW-1133">Transmembrane helix</keyword>
<gene>
    <name evidence="4" type="ORF">ENQ20_05535</name>
</gene>
<keyword evidence="2" id="KW-0812">Transmembrane</keyword>
<dbReference type="PROSITE" id="PS51781">
    <property type="entry name" value="SH3B"/>
    <property type="match status" value="3"/>
</dbReference>
<protein>
    <recommendedName>
        <fullName evidence="3">SH3b domain-containing protein</fullName>
    </recommendedName>
</protein>
<dbReference type="PANTHER" id="PTHR34408:SF1">
    <property type="entry name" value="GLYCOSYL HYDROLASE FAMILY 19 DOMAIN-CONTAINING PROTEIN HI_1415"/>
    <property type="match status" value="1"/>
</dbReference>
<organism evidence="4">
    <name type="scientific">Caldilinea aerophila</name>
    <dbReference type="NCBI Taxonomy" id="133453"/>
    <lineage>
        <taxon>Bacteria</taxon>
        <taxon>Bacillati</taxon>
        <taxon>Chloroflexota</taxon>
        <taxon>Caldilineae</taxon>
        <taxon>Caldilineales</taxon>
        <taxon>Caldilineaceae</taxon>
        <taxon>Caldilinea</taxon>
    </lineage>
</organism>
<dbReference type="SMART" id="SM00287">
    <property type="entry name" value="SH3b"/>
    <property type="match status" value="4"/>
</dbReference>
<dbReference type="AlphaFoldDB" id="A0A7C1JGM7"/>
<evidence type="ECO:0000313" key="4">
    <source>
        <dbReference type="EMBL" id="HDX30941.1"/>
    </source>
</evidence>
<feature type="region of interest" description="Disordered" evidence="1">
    <location>
        <begin position="117"/>
        <end position="139"/>
    </location>
</feature>
<evidence type="ECO:0000256" key="1">
    <source>
        <dbReference type="SAM" id="MobiDB-lite"/>
    </source>
</evidence>
<feature type="compositionally biased region" description="Pro residues" evidence="1">
    <location>
        <begin position="121"/>
        <end position="139"/>
    </location>
</feature>
<name>A0A7C1JGM7_9CHLR</name>